<dbReference type="OrthoDB" id="525039at2"/>
<evidence type="ECO:0000256" key="2">
    <source>
        <dbReference type="SAM" id="MobiDB-lite"/>
    </source>
</evidence>
<feature type="compositionally biased region" description="Pro residues" evidence="2">
    <location>
        <begin position="11"/>
        <end position="23"/>
    </location>
</feature>
<keyword evidence="1" id="KW-0378">Hydrolase</keyword>
<evidence type="ECO:0000256" key="3">
    <source>
        <dbReference type="SAM" id="Phobius"/>
    </source>
</evidence>
<dbReference type="AlphaFoldDB" id="A0A1G8J6B5"/>
<feature type="region of interest" description="Disordered" evidence="2">
    <location>
        <begin position="1"/>
        <end position="30"/>
    </location>
</feature>
<name>A0A1G8J6B5_9ACTN</name>
<organism evidence="4 5">
    <name type="scientific">Sinosporangium album</name>
    <dbReference type="NCBI Taxonomy" id="504805"/>
    <lineage>
        <taxon>Bacteria</taxon>
        <taxon>Bacillati</taxon>
        <taxon>Actinomycetota</taxon>
        <taxon>Actinomycetes</taxon>
        <taxon>Streptosporangiales</taxon>
        <taxon>Streptosporangiaceae</taxon>
        <taxon>Sinosporangium</taxon>
    </lineage>
</organism>
<dbReference type="InterPro" id="IPR005754">
    <property type="entry name" value="Sortase"/>
</dbReference>
<feature type="transmembrane region" description="Helical" evidence="3">
    <location>
        <begin position="39"/>
        <end position="58"/>
    </location>
</feature>
<evidence type="ECO:0000256" key="1">
    <source>
        <dbReference type="ARBA" id="ARBA00022801"/>
    </source>
</evidence>
<keyword evidence="3" id="KW-0812">Transmembrane</keyword>
<dbReference type="Proteomes" id="UP000198923">
    <property type="component" value="Unassembled WGS sequence"/>
</dbReference>
<proteinExistence type="predicted"/>
<dbReference type="Pfam" id="PF04203">
    <property type="entry name" value="Sortase"/>
    <property type="match status" value="1"/>
</dbReference>
<reference evidence="4 5" key="1">
    <citation type="submission" date="2016-10" db="EMBL/GenBank/DDBJ databases">
        <authorList>
            <person name="de Groot N.N."/>
        </authorList>
    </citation>
    <scope>NUCLEOTIDE SEQUENCE [LARGE SCALE GENOMIC DNA]</scope>
    <source>
        <strain evidence="4 5">CPCC 201354</strain>
    </source>
</reference>
<dbReference type="InterPro" id="IPR042001">
    <property type="entry name" value="Sortase_F"/>
</dbReference>
<evidence type="ECO:0000313" key="4">
    <source>
        <dbReference type="EMBL" id="SDI26632.1"/>
    </source>
</evidence>
<dbReference type="NCBIfam" id="NF033748">
    <property type="entry name" value="class_F_sortase"/>
    <property type="match status" value="1"/>
</dbReference>
<protein>
    <submittedName>
        <fullName evidence="4">Sortase family protein</fullName>
    </submittedName>
</protein>
<dbReference type="GO" id="GO:0016787">
    <property type="term" value="F:hydrolase activity"/>
    <property type="evidence" value="ECO:0007669"/>
    <property type="project" value="UniProtKB-KW"/>
</dbReference>
<keyword evidence="3" id="KW-0472">Membrane</keyword>
<dbReference type="SUPFAM" id="SSF63817">
    <property type="entry name" value="Sortase"/>
    <property type="match status" value="1"/>
</dbReference>
<dbReference type="STRING" id="504805.SAMN05421505_14129"/>
<sequence>MQGPPGGYAGGPPPYGYGPPWEEPQPEPDRGGRILRSTLLIAALVGVVTVIAGLLMVFGNPEEYGLADERTALELQVQPSGSPADSGTAHYFTGPPEAAAPLPDIVAAPPMMPATPKRITIKKLGVNAPITSVGLNKRGAVEVPPVSNANLVGWYRNMSTPGQAGPAVLLGHKDTRTTPAVFRRLGELRHGDVIEVERQGGTVAVFTVGGVEQADKRLFPTERVYGKYDNPQLHLVSCGGTYNHSTGHYTDNIIVYATMTSSYRR</sequence>
<feature type="compositionally biased region" description="Gly residues" evidence="2">
    <location>
        <begin position="1"/>
        <end position="10"/>
    </location>
</feature>
<dbReference type="EMBL" id="FNCN01000041">
    <property type="protein sequence ID" value="SDI26632.1"/>
    <property type="molecule type" value="Genomic_DNA"/>
</dbReference>
<gene>
    <name evidence="4" type="ORF">SAMN05421505_14129</name>
</gene>
<dbReference type="InterPro" id="IPR023365">
    <property type="entry name" value="Sortase_dom-sf"/>
</dbReference>
<dbReference type="Gene3D" id="2.40.260.10">
    <property type="entry name" value="Sortase"/>
    <property type="match status" value="1"/>
</dbReference>
<accession>A0A1G8J6B5</accession>
<evidence type="ECO:0000313" key="5">
    <source>
        <dbReference type="Proteomes" id="UP000198923"/>
    </source>
</evidence>
<keyword evidence="3" id="KW-1133">Transmembrane helix</keyword>
<dbReference type="RefSeq" id="WP_093174929.1">
    <property type="nucleotide sequence ID" value="NZ_FNCN01000041.1"/>
</dbReference>
<dbReference type="CDD" id="cd05829">
    <property type="entry name" value="Sortase_F"/>
    <property type="match status" value="1"/>
</dbReference>
<keyword evidence="5" id="KW-1185">Reference proteome</keyword>